<dbReference type="PANTHER" id="PTHR35274:SF2">
    <property type="entry name" value="E6-LIKE PROTEIN"/>
    <property type="match status" value="1"/>
</dbReference>
<organism evidence="3 4">
    <name type="scientific">Gossypium raimondii</name>
    <name type="common">Peruvian cotton</name>
    <name type="synonym">Gossypium klotzschianum subsp. raimondii</name>
    <dbReference type="NCBI Taxonomy" id="29730"/>
    <lineage>
        <taxon>Eukaryota</taxon>
        <taxon>Viridiplantae</taxon>
        <taxon>Streptophyta</taxon>
        <taxon>Embryophyta</taxon>
        <taxon>Tracheophyta</taxon>
        <taxon>Spermatophyta</taxon>
        <taxon>Magnoliopsida</taxon>
        <taxon>eudicotyledons</taxon>
        <taxon>Gunneridae</taxon>
        <taxon>Pentapetalae</taxon>
        <taxon>rosids</taxon>
        <taxon>malvids</taxon>
        <taxon>Malvales</taxon>
        <taxon>Malvaceae</taxon>
        <taxon>Malvoideae</taxon>
        <taxon>Gossypium</taxon>
    </lineage>
</organism>
<keyword evidence="4" id="KW-1185">Reference proteome</keyword>
<reference evidence="3 4" key="1">
    <citation type="journal article" date="2012" name="Nature">
        <title>Repeated polyploidization of Gossypium genomes and the evolution of spinnable cotton fibres.</title>
        <authorList>
            <person name="Paterson A.H."/>
            <person name="Wendel J.F."/>
            <person name="Gundlach H."/>
            <person name="Guo H."/>
            <person name="Jenkins J."/>
            <person name="Jin D."/>
            <person name="Llewellyn D."/>
            <person name="Showmaker K.C."/>
            <person name="Shu S."/>
            <person name="Udall J."/>
            <person name="Yoo M.J."/>
            <person name="Byers R."/>
            <person name="Chen W."/>
            <person name="Doron-Faigenboim A."/>
            <person name="Duke M.V."/>
            <person name="Gong L."/>
            <person name="Grimwood J."/>
            <person name="Grover C."/>
            <person name="Grupp K."/>
            <person name="Hu G."/>
            <person name="Lee T.H."/>
            <person name="Li J."/>
            <person name="Lin L."/>
            <person name="Liu T."/>
            <person name="Marler B.S."/>
            <person name="Page J.T."/>
            <person name="Roberts A.W."/>
            <person name="Romanel E."/>
            <person name="Sanders W.S."/>
            <person name="Szadkowski E."/>
            <person name="Tan X."/>
            <person name="Tang H."/>
            <person name="Xu C."/>
            <person name="Wang J."/>
            <person name="Wang Z."/>
            <person name="Zhang D."/>
            <person name="Zhang L."/>
            <person name="Ashrafi H."/>
            <person name="Bedon F."/>
            <person name="Bowers J.E."/>
            <person name="Brubaker C.L."/>
            <person name="Chee P.W."/>
            <person name="Das S."/>
            <person name="Gingle A.R."/>
            <person name="Haigler C.H."/>
            <person name="Harker D."/>
            <person name="Hoffmann L.V."/>
            <person name="Hovav R."/>
            <person name="Jones D.C."/>
            <person name="Lemke C."/>
            <person name="Mansoor S."/>
            <person name="ur Rahman M."/>
            <person name="Rainville L.N."/>
            <person name="Rambani A."/>
            <person name="Reddy U.K."/>
            <person name="Rong J.K."/>
            <person name="Saranga Y."/>
            <person name="Scheffler B.E."/>
            <person name="Scheffler J.A."/>
            <person name="Stelly D.M."/>
            <person name="Triplett B.A."/>
            <person name="Van Deynze A."/>
            <person name="Vaslin M.F."/>
            <person name="Waghmare V.N."/>
            <person name="Walford S.A."/>
            <person name="Wright R.J."/>
            <person name="Zaki E.A."/>
            <person name="Zhang T."/>
            <person name="Dennis E.S."/>
            <person name="Mayer K.F."/>
            <person name="Peterson D.G."/>
            <person name="Rokhsar D.S."/>
            <person name="Wang X."/>
            <person name="Schmutz J."/>
        </authorList>
    </citation>
    <scope>NUCLEOTIDE SEQUENCE [LARGE SCALE GENOMIC DNA]</scope>
</reference>
<dbReference type="AlphaFoldDB" id="A0A0D2VHG9"/>
<gene>
    <name evidence="3" type="ORF">B456_011G030000</name>
</gene>
<evidence type="ECO:0000256" key="2">
    <source>
        <dbReference type="SAM" id="SignalP"/>
    </source>
</evidence>
<protein>
    <recommendedName>
        <fullName evidence="5">Protein E6-like</fullName>
    </recommendedName>
</protein>
<dbReference type="eggNOG" id="ENOG502S6AQ">
    <property type="taxonomic scope" value="Eukaryota"/>
</dbReference>
<feature type="chain" id="PRO_5002266009" description="Protein E6-like" evidence="2">
    <location>
        <begin position="24"/>
        <end position="275"/>
    </location>
</feature>
<feature type="compositionally biased region" description="Basic and acidic residues" evidence="1">
    <location>
        <begin position="36"/>
        <end position="58"/>
    </location>
</feature>
<dbReference type="Proteomes" id="UP000032304">
    <property type="component" value="Chromosome 11"/>
</dbReference>
<dbReference type="PANTHER" id="PTHR35274">
    <property type="entry name" value="E6-LIKE PROTEIN"/>
    <property type="match status" value="1"/>
</dbReference>
<dbReference type="OrthoDB" id="1306371at2759"/>
<dbReference type="KEGG" id="gra:105777444"/>
<feature type="region of interest" description="Disordered" evidence="1">
    <location>
        <begin position="255"/>
        <end position="275"/>
    </location>
</feature>
<evidence type="ECO:0000313" key="4">
    <source>
        <dbReference type="Proteomes" id="UP000032304"/>
    </source>
</evidence>
<dbReference type="STRING" id="29730.A0A0D2VHG9"/>
<keyword evidence="2" id="KW-0732">Signal</keyword>
<dbReference type="Gramene" id="KJB69505">
    <property type="protein sequence ID" value="KJB69505"/>
    <property type="gene ID" value="B456_011G030000"/>
</dbReference>
<feature type="signal peptide" evidence="2">
    <location>
        <begin position="1"/>
        <end position="23"/>
    </location>
</feature>
<accession>A0A0D2VHG9</accession>
<sequence>MASSPQLISYFFLLAFFSVEIHGREFFSKIPSVNTNEKEVTNKEEQTTLGKKEQEPRFVPETQNGYGLYGHESGQLPPSTTSTKETYEPYVTPVKYHPDEPYNSIPASKTNNKDSYFYSKTNAYGNTEQQSEARFNEKGWTTKETNNYNGNNEALFTEKGWSTKENQNSNNYYNGNNEAMFTEKGWSTKENQNNNNNYYNGNNEYNNVEKQGMSDTRYLENGKYYYGVGSENNYYPNQFENSRGVGSRNEFNENRYNNMGKYNQNQEEFEEEFEP</sequence>
<name>A0A0D2VHG9_GOSRA</name>
<evidence type="ECO:0000313" key="3">
    <source>
        <dbReference type="EMBL" id="KJB69505.1"/>
    </source>
</evidence>
<proteinExistence type="predicted"/>
<evidence type="ECO:0008006" key="5">
    <source>
        <dbReference type="Google" id="ProtNLM"/>
    </source>
</evidence>
<dbReference type="InterPro" id="IPR040290">
    <property type="entry name" value="Prot_E6-like"/>
</dbReference>
<dbReference type="OMA" id="QINARYS"/>
<evidence type="ECO:0000256" key="1">
    <source>
        <dbReference type="SAM" id="MobiDB-lite"/>
    </source>
</evidence>
<dbReference type="EMBL" id="CM001750">
    <property type="protein sequence ID" value="KJB69505.1"/>
    <property type="molecule type" value="Genomic_DNA"/>
</dbReference>
<feature type="region of interest" description="Disordered" evidence="1">
    <location>
        <begin position="36"/>
        <end position="85"/>
    </location>
</feature>